<dbReference type="EC" id="3.2.1.52" evidence="3"/>
<dbReference type="RefSeq" id="WP_338208361.1">
    <property type="nucleotide sequence ID" value="NZ_JAYMFF010000002.1"/>
</dbReference>
<comment type="catalytic activity">
    <reaction evidence="1">
        <text>Hydrolysis of terminal non-reducing N-acetyl-D-hexosamine residues in N-acetyl-beta-D-hexosaminides.</text>
        <dbReference type="EC" id="3.2.1.52"/>
    </reaction>
</comment>
<sequence>MGISTNSVTRRRFVWLGATAAATLALGGCDGASHEVAPSATAFDEPADGEAAANGDAGSAQAEAQAAVAARVDAMTLEQKVAQLFVVAPEALVEGVSQVTRAGDATHEGVKAWPVGGIVYFAPNLTDPDQTTTMLSSVHGFYEEDSNVPPFLAVDEEGGSVARVASNEAFGVQDVGDASALGAAGDAAAAGQAAGQIAGYLKPLGFNLDFAPVCDVVDPLRSDTMGLRSFSSDAEVCAAMVKAEVRGFLDAGMLCCAKHFPGIGAAAGDSHTGAITIDKTADELAAVDLVPFKAAIEAGVPMIMVGHLNLPQVVGDDTPAPLASVVVQDMLRDTLGFTGIVVTDSLSMGAVTDRYSPAEAAVAALAAGCDVPLMPENFREAYQGVLDAVAAGTLTEERIDESVTRILLAKQQYIGL</sequence>
<reference evidence="7 8" key="1">
    <citation type="submission" date="2024-01" db="EMBL/GenBank/DDBJ databases">
        <title>novel species in genus Adlercreutzia.</title>
        <authorList>
            <person name="Liu X."/>
        </authorList>
    </citation>
    <scope>NUCLEOTIDE SEQUENCE [LARGE SCALE GENOMIC DNA]</scope>
    <source>
        <strain evidence="7 8">R7</strain>
    </source>
</reference>
<dbReference type="GO" id="GO:0016787">
    <property type="term" value="F:hydrolase activity"/>
    <property type="evidence" value="ECO:0007669"/>
    <property type="project" value="UniProtKB-KW"/>
</dbReference>
<dbReference type="InterPro" id="IPR017853">
    <property type="entry name" value="GH"/>
</dbReference>
<evidence type="ECO:0000256" key="1">
    <source>
        <dbReference type="ARBA" id="ARBA00001231"/>
    </source>
</evidence>
<evidence type="ECO:0000259" key="6">
    <source>
        <dbReference type="Pfam" id="PF00933"/>
    </source>
</evidence>
<dbReference type="InterPro" id="IPR036962">
    <property type="entry name" value="Glyco_hydro_3_N_sf"/>
</dbReference>
<dbReference type="PANTHER" id="PTHR30480:SF13">
    <property type="entry name" value="BETA-HEXOSAMINIDASE"/>
    <property type="match status" value="1"/>
</dbReference>
<dbReference type="Gene3D" id="3.20.20.300">
    <property type="entry name" value="Glycoside hydrolase, family 3, N-terminal domain"/>
    <property type="match status" value="1"/>
</dbReference>
<dbReference type="Proteomes" id="UP001349994">
    <property type="component" value="Unassembled WGS sequence"/>
</dbReference>
<proteinExistence type="inferred from homology"/>
<evidence type="ECO:0000256" key="4">
    <source>
        <dbReference type="ARBA" id="ARBA00022801"/>
    </source>
</evidence>
<keyword evidence="4 7" id="KW-0378">Hydrolase</keyword>
<accession>A0ABU6IES1</accession>
<evidence type="ECO:0000313" key="8">
    <source>
        <dbReference type="Proteomes" id="UP001349994"/>
    </source>
</evidence>
<dbReference type="SUPFAM" id="SSF51445">
    <property type="entry name" value="(Trans)glycosidases"/>
    <property type="match status" value="1"/>
</dbReference>
<feature type="domain" description="Glycoside hydrolase family 3 N-terminal" evidence="6">
    <location>
        <begin position="76"/>
        <end position="407"/>
    </location>
</feature>
<name>A0ABU6IES1_9ACTN</name>
<keyword evidence="5" id="KW-0326">Glycosidase</keyword>
<keyword evidence="8" id="KW-1185">Reference proteome</keyword>
<dbReference type="EMBL" id="JAYMFF010000002">
    <property type="protein sequence ID" value="MEC4174907.1"/>
    <property type="molecule type" value="Genomic_DNA"/>
</dbReference>
<dbReference type="InterPro" id="IPR006311">
    <property type="entry name" value="TAT_signal"/>
</dbReference>
<dbReference type="InterPro" id="IPR001764">
    <property type="entry name" value="Glyco_hydro_3_N"/>
</dbReference>
<protein>
    <recommendedName>
        <fullName evidence="3">beta-N-acetylhexosaminidase</fullName>
        <ecNumber evidence="3">3.2.1.52</ecNumber>
    </recommendedName>
</protein>
<organism evidence="7 8">
    <name type="scientific">Adlercreutzia wanghongyangiae</name>
    <dbReference type="NCBI Taxonomy" id="3111451"/>
    <lineage>
        <taxon>Bacteria</taxon>
        <taxon>Bacillati</taxon>
        <taxon>Actinomycetota</taxon>
        <taxon>Coriobacteriia</taxon>
        <taxon>Eggerthellales</taxon>
        <taxon>Eggerthellaceae</taxon>
        <taxon>Adlercreutzia</taxon>
    </lineage>
</organism>
<evidence type="ECO:0000256" key="2">
    <source>
        <dbReference type="ARBA" id="ARBA00005336"/>
    </source>
</evidence>
<dbReference type="Pfam" id="PF00933">
    <property type="entry name" value="Glyco_hydro_3"/>
    <property type="match status" value="1"/>
</dbReference>
<evidence type="ECO:0000256" key="5">
    <source>
        <dbReference type="ARBA" id="ARBA00023295"/>
    </source>
</evidence>
<dbReference type="InterPro" id="IPR050226">
    <property type="entry name" value="NagZ_Beta-hexosaminidase"/>
</dbReference>
<gene>
    <name evidence="7" type="ORF">VIN30_00380</name>
</gene>
<dbReference type="PANTHER" id="PTHR30480">
    <property type="entry name" value="BETA-HEXOSAMINIDASE-RELATED"/>
    <property type="match status" value="1"/>
</dbReference>
<evidence type="ECO:0000313" key="7">
    <source>
        <dbReference type="EMBL" id="MEC4174907.1"/>
    </source>
</evidence>
<comment type="similarity">
    <text evidence="2">Belongs to the glycosyl hydrolase 3 family.</text>
</comment>
<comment type="caution">
    <text evidence="7">The sequence shown here is derived from an EMBL/GenBank/DDBJ whole genome shotgun (WGS) entry which is preliminary data.</text>
</comment>
<evidence type="ECO:0000256" key="3">
    <source>
        <dbReference type="ARBA" id="ARBA00012663"/>
    </source>
</evidence>
<dbReference type="PROSITE" id="PS51318">
    <property type="entry name" value="TAT"/>
    <property type="match status" value="1"/>
</dbReference>